<dbReference type="InterPro" id="IPR003305">
    <property type="entry name" value="CenC_carb-bd"/>
</dbReference>
<reference evidence="3" key="1">
    <citation type="submission" date="2023-02" db="EMBL/GenBank/DDBJ databases">
        <title>Comparative genomics and fermentation flavor characterization of five lactic acid bacteria reveal flavor biosynthesis metabolic pathways in fermented muskmelon puree.</title>
        <authorList>
            <person name="Yuan L."/>
            <person name="Li M."/>
            <person name="Xu X."/>
            <person name="Lao F."/>
            <person name="Wu J."/>
        </authorList>
    </citation>
    <scope>NUCLEOTIDE SEQUENCE</scope>
    <source>
        <strain evidence="3">Pa-2</strain>
    </source>
</reference>
<dbReference type="GO" id="GO:0016798">
    <property type="term" value="F:hydrolase activity, acting on glycosyl bonds"/>
    <property type="evidence" value="ECO:0007669"/>
    <property type="project" value="InterPro"/>
</dbReference>
<proteinExistence type="predicted"/>
<dbReference type="RefSeq" id="WP_274978404.1">
    <property type="nucleotide sequence ID" value="NZ_CP118627.1"/>
</dbReference>
<dbReference type="AlphaFoldDB" id="A0AAX3NEW4"/>
<evidence type="ECO:0000259" key="2">
    <source>
        <dbReference type="Pfam" id="PF02018"/>
    </source>
</evidence>
<dbReference type="EMBL" id="CP118627">
    <property type="protein sequence ID" value="WEA14139.1"/>
    <property type="molecule type" value="Genomic_DNA"/>
</dbReference>
<sequence>MGLKYNIYLDGKFVKETTSLLTIVDGLEVETEYSVSVSETDGEKESKQTSPIKFKTLPNPNLLPNTDFINGMGNWISYPNASSFEILNAESDKPNSKIIHAQAVSQTNQQCYLKPHNILVYPGEEYTVSFDYKDSNWSKTTTVAQIRITKTADDNSALEYFPVNVTEAVPNWKRLKTTFTVTTAGFLSFNFYDNDGTGNHEGFFREAKVEEGGTATSWIPAESDLS</sequence>
<evidence type="ECO:0000256" key="1">
    <source>
        <dbReference type="ARBA" id="ARBA00022801"/>
    </source>
</evidence>
<dbReference type="Proteomes" id="UP001217324">
    <property type="component" value="Chromosome"/>
</dbReference>
<evidence type="ECO:0000313" key="3">
    <source>
        <dbReference type="EMBL" id="WEA14139.1"/>
    </source>
</evidence>
<name>A0AAX3NEW4_9LACT</name>
<protein>
    <submittedName>
        <fullName evidence="3">Carbohydrate binding domain-containing protein</fullName>
    </submittedName>
</protein>
<dbReference type="InterPro" id="IPR008979">
    <property type="entry name" value="Galactose-bd-like_sf"/>
</dbReference>
<keyword evidence="1" id="KW-0378">Hydrolase</keyword>
<feature type="domain" description="CBM-cenC" evidence="2">
    <location>
        <begin position="61"/>
        <end position="183"/>
    </location>
</feature>
<evidence type="ECO:0000313" key="4">
    <source>
        <dbReference type="Proteomes" id="UP001217324"/>
    </source>
</evidence>
<accession>A0AAX3NEW4</accession>
<dbReference type="SUPFAM" id="SSF49785">
    <property type="entry name" value="Galactose-binding domain-like"/>
    <property type="match status" value="1"/>
</dbReference>
<dbReference type="Pfam" id="PF02018">
    <property type="entry name" value="CBM_4_9"/>
    <property type="match status" value="1"/>
</dbReference>
<gene>
    <name evidence="3" type="ORF">PWF74_01240</name>
</gene>
<organism evidence="3 4">
    <name type="scientific">Lactococcus garvieae</name>
    <dbReference type="NCBI Taxonomy" id="1363"/>
    <lineage>
        <taxon>Bacteria</taxon>
        <taxon>Bacillati</taxon>
        <taxon>Bacillota</taxon>
        <taxon>Bacilli</taxon>
        <taxon>Lactobacillales</taxon>
        <taxon>Streptococcaceae</taxon>
        <taxon>Lactococcus</taxon>
    </lineage>
</organism>
<dbReference type="Gene3D" id="2.60.120.260">
    <property type="entry name" value="Galactose-binding domain-like"/>
    <property type="match status" value="1"/>
</dbReference>